<dbReference type="Gene3D" id="3.10.100.10">
    <property type="entry name" value="Mannose-Binding Protein A, subunit A"/>
    <property type="match status" value="1"/>
</dbReference>
<comment type="caution">
    <text evidence="5">The sequence shown here is derived from an EMBL/GenBank/DDBJ whole genome shotgun (WGS) entry which is preliminary data.</text>
</comment>
<dbReference type="InterPro" id="IPR016187">
    <property type="entry name" value="CTDL_fold"/>
</dbReference>
<keyword evidence="3" id="KW-0732">Signal</keyword>
<dbReference type="InterPro" id="IPR016186">
    <property type="entry name" value="C-type_lectin-like/link_sf"/>
</dbReference>
<proteinExistence type="predicted"/>
<dbReference type="CDD" id="cd00037">
    <property type="entry name" value="CLECT"/>
    <property type="match status" value="1"/>
</dbReference>
<dbReference type="EMBL" id="JAVRJZ010000008">
    <property type="protein sequence ID" value="KAK2719860.1"/>
    <property type="molecule type" value="Genomic_DNA"/>
</dbReference>
<dbReference type="EMBL" id="JAVRJZ010000008">
    <property type="protein sequence ID" value="KAK2719856.1"/>
    <property type="molecule type" value="Genomic_DNA"/>
</dbReference>
<feature type="compositionally biased region" description="Polar residues" evidence="2">
    <location>
        <begin position="142"/>
        <end position="154"/>
    </location>
</feature>
<dbReference type="Proteomes" id="UP001187531">
    <property type="component" value="Unassembled WGS sequence"/>
</dbReference>
<dbReference type="PANTHER" id="PTHR21407">
    <property type="entry name" value="RE43931P-RELATED"/>
    <property type="match status" value="1"/>
</dbReference>
<reference evidence="5" key="1">
    <citation type="submission" date="2023-07" db="EMBL/GenBank/DDBJ databases">
        <title>Chromosome-level genome assembly of Artemia franciscana.</title>
        <authorList>
            <person name="Jo E."/>
        </authorList>
    </citation>
    <scope>NUCLEOTIDE SEQUENCE</scope>
    <source>
        <tissue evidence="5">Whole body</tissue>
    </source>
</reference>
<evidence type="ECO:0000259" key="4">
    <source>
        <dbReference type="PROSITE" id="PS50041"/>
    </source>
</evidence>
<feature type="chain" id="PRO_5041891723" description="C-type lectin domain-containing protein" evidence="3">
    <location>
        <begin position="21"/>
        <end position="217"/>
    </location>
</feature>
<dbReference type="PROSITE" id="PS50041">
    <property type="entry name" value="C_TYPE_LECTIN_2"/>
    <property type="match status" value="1"/>
</dbReference>
<dbReference type="SUPFAM" id="SSF56436">
    <property type="entry name" value="C-type lectin-like"/>
    <property type="match status" value="1"/>
</dbReference>
<name>A0AA88IDM8_ARTSF</name>
<organism evidence="5 6">
    <name type="scientific">Artemia franciscana</name>
    <name type="common">Brine shrimp</name>
    <name type="synonym">Artemia sanfranciscana</name>
    <dbReference type="NCBI Taxonomy" id="6661"/>
    <lineage>
        <taxon>Eukaryota</taxon>
        <taxon>Metazoa</taxon>
        <taxon>Ecdysozoa</taxon>
        <taxon>Arthropoda</taxon>
        <taxon>Crustacea</taxon>
        <taxon>Branchiopoda</taxon>
        <taxon>Anostraca</taxon>
        <taxon>Artemiidae</taxon>
        <taxon>Artemia</taxon>
    </lineage>
</organism>
<dbReference type="Pfam" id="PF00059">
    <property type="entry name" value="Lectin_C"/>
    <property type="match status" value="1"/>
</dbReference>
<sequence length="217" mass="24707">MRPLLAVTCLLAVAVGQAAAQRVLALPDPTNCVNRVKHASFADPQGTKHNYFFSWLHRPTSKIEVDWLDARNVCRRHCMDAVSIETLQENEWVKQQMARGGVRYIWTSGRKCDFDGCTRQDLQPLIVNGWFWSGSGARIPPTNQRQLGDWSNTGLEGRPQPDNREEEGEPCLAILNNFYNDGIKWHDVACDHEKPFICEDSDELLEYVKSRNPTLPL</sequence>
<dbReference type="EMBL" id="JAVRJZ010000008">
    <property type="protein sequence ID" value="KAK2719857.1"/>
    <property type="molecule type" value="Genomic_DNA"/>
</dbReference>
<dbReference type="InterPro" id="IPR001304">
    <property type="entry name" value="C-type_lectin-like"/>
</dbReference>
<dbReference type="PROSITE" id="PS00615">
    <property type="entry name" value="C_TYPE_LECTIN_1"/>
    <property type="match status" value="1"/>
</dbReference>
<keyword evidence="1" id="KW-1015">Disulfide bond</keyword>
<feature type="domain" description="C-type lectin" evidence="4">
    <location>
        <begin position="67"/>
        <end position="199"/>
    </location>
</feature>
<gene>
    <name evidence="5" type="ORF">QYM36_005362</name>
</gene>
<accession>A0AA88IDM8</accession>
<evidence type="ECO:0000256" key="1">
    <source>
        <dbReference type="ARBA" id="ARBA00023157"/>
    </source>
</evidence>
<dbReference type="PANTHER" id="PTHR21407:SF1">
    <property type="entry name" value="RE43931P"/>
    <property type="match status" value="1"/>
</dbReference>
<evidence type="ECO:0000313" key="5">
    <source>
        <dbReference type="EMBL" id="KAK2719857.1"/>
    </source>
</evidence>
<protein>
    <recommendedName>
        <fullName evidence="4">C-type lectin domain-containing protein</fullName>
    </recommendedName>
</protein>
<evidence type="ECO:0000313" key="6">
    <source>
        <dbReference type="Proteomes" id="UP001187531"/>
    </source>
</evidence>
<dbReference type="SMART" id="SM00034">
    <property type="entry name" value="CLECT"/>
    <property type="match status" value="1"/>
</dbReference>
<feature type="region of interest" description="Disordered" evidence="2">
    <location>
        <begin position="142"/>
        <end position="167"/>
    </location>
</feature>
<evidence type="ECO:0000256" key="2">
    <source>
        <dbReference type="SAM" id="MobiDB-lite"/>
    </source>
</evidence>
<dbReference type="InterPro" id="IPR018378">
    <property type="entry name" value="C-type_lectin_CS"/>
</dbReference>
<evidence type="ECO:0000256" key="3">
    <source>
        <dbReference type="SAM" id="SignalP"/>
    </source>
</evidence>
<feature type="signal peptide" evidence="3">
    <location>
        <begin position="1"/>
        <end position="20"/>
    </location>
</feature>
<dbReference type="AlphaFoldDB" id="A0AA88IDM8"/>
<dbReference type="EMBL" id="JAVRJZ010000008">
    <property type="protein sequence ID" value="KAK2719858.1"/>
    <property type="molecule type" value="Genomic_DNA"/>
</dbReference>
<keyword evidence="6" id="KW-1185">Reference proteome</keyword>